<protein>
    <submittedName>
        <fullName evidence="1">DUF4255 domain-containing protein</fullName>
    </submittedName>
</protein>
<accession>A0AC61NFJ8</accession>
<keyword evidence="2" id="KW-1185">Reference proteome</keyword>
<proteinExistence type="predicted"/>
<evidence type="ECO:0000313" key="2">
    <source>
        <dbReference type="Proteomes" id="UP000826212"/>
    </source>
</evidence>
<dbReference type="EMBL" id="CP081303">
    <property type="protein sequence ID" value="QZE14381.1"/>
    <property type="molecule type" value="Genomic_DNA"/>
</dbReference>
<gene>
    <name evidence="1" type="ORF">K4L44_00305</name>
</gene>
<reference evidence="1" key="1">
    <citation type="submission" date="2021-08" db="EMBL/GenBank/DDBJ databases">
        <title>Novel anaerobic bacterium isolated from sea squirt in East Sea, Republic of Korea.</title>
        <authorList>
            <person name="Nguyen T.H."/>
            <person name="Li Z."/>
            <person name="Lee Y.-J."/>
            <person name="Ko J."/>
            <person name="Kim S.-G."/>
        </authorList>
    </citation>
    <scope>NUCLEOTIDE SEQUENCE</scope>
    <source>
        <strain evidence="1">KCTC 25031</strain>
    </source>
</reference>
<organism evidence="1 2">
    <name type="scientific">Halosquirtibacter laminarini</name>
    <dbReference type="NCBI Taxonomy" id="3374600"/>
    <lineage>
        <taxon>Bacteria</taxon>
        <taxon>Pseudomonadati</taxon>
        <taxon>Bacteroidota</taxon>
        <taxon>Bacteroidia</taxon>
        <taxon>Marinilabiliales</taxon>
        <taxon>Prolixibacteraceae</taxon>
        <taxon>Halosquirtibacter</taxon>
    </lineage>
</organism>
<dbReference type="Proteomes" id="UP000826212">
    <property type="component" value="Chromosome"/>
</dbReference>
<name>A0AC61NFJ8_9BACT</name>
<sequence>MILETLRVIQYKLNSFLKQSFALTEDLVVLSNISTFDGGMQEEEKNKIILTLVNIEEESFAKKPVMTTEVKSSPVFLNLDIMISASFENKNYNDALTLISYVITFFQCNSVFDYHNIPKKLYHKNIDKIIVGISNLSFSELVNLWGMLGSKYIPSVLYKVRMVKIDGNQMVAEIPEITSLKPNTIKKQ</sequence>
<evidence type="ECO:0000313" key="1">
    <source>
        <dbReference type="EMBL" id="QZE14381.1"/>
    </source>
</evidence>